<comment type="caution">
    <text evidence="12">The sequence shown here is derived from an EMBL/GenBank/DDBJ whole genome shotgun (WGS) entry which is preliminary data.</text>
</comment>
<proteinExistence type="inferred from homology"/>
<dbReference type="GO" id="GO:0015450">
    <property type="term" value="F:protein-transporting ATPase activity"/>
    <property type="evidence" value="ECO:0007669"/>
    <property type="project" value="InterPro"/>
</dbReference>
<dbReference type="InterPro" id="IPR022645">
    <property type="entry name" value="SecD/SecF_bac"/>
</dbReference>
<comment type="similarity">
    <text evidence="10">Belongs to the SecD/SecF family. SecF subfamily.</text>
</comment>
<evidence type="ECO:0000256" key="7">
    <source>
        <dbReference type="ARBA" id="ARBA00022989"/>
    </source>
</evidence>
<dbReference type="Pfam" id="PF07549">
    <property type="entry name" value="Sec_GG"/>
    <property type="match status" value="1"/>
</dbReference>
<dbReference type="HAMAP" id="MF_01464_B">
    <property type="entry name" value="SecF_B"/>
    <property type="match status" value="1"/>
</dbReference>
<dbReference type="PANTHER" id="PTHR30081:SF8">
    <property type="entry name" value="PROTEIN TRANSLOCASE SUBUNIT SECF"/>
    <property type="match status" value="1"/>
</dbReference>
<dbReference type="Proteomes" id="UP000285655">
    <property type="component" value="Unassembled WGS sequence"/>
</dbReference>
<comment type="subunit">
    <text evidence="10">Forms a complex with SecD. Part of the essential Sec protein translocation apparatus which comprises SecA, SecYEG and auxiliary proteins SecDF. Other proteins may also be involved.</text>
</comment>
<dbReference type="GO" id="GO:0065002">
    <property type="term" value="P:intracellular protein transmembrane transport"/>
    <property type="evidence" value="ECO:0007669"/>
    <property type="project" value="UniProtKB-UniRule"/>
</dbReference>
<keyword evidence="5 10" id="KW-0812">Transmembrane</keyword>
<evidence type="ECO:0000256" key="6">
    <source>
        <dbReference type="ARBA" id="ARBA00022927"/>
    </source>
</evidence>
<reference evidence="12 13" key="1">
    <citation type="journal article" date="2017" name="ISME J.">
        <title>Energy and carbon metabolisms in a deep terrestrial subsurface fluid microbial community.</title>
        <authorList>
            <person name="Momper L."/>
            <person name="Jungbluth S.P."/>
            <person name="Lee M.D."/>
            <person name="Amend J.P."/>
        </authorList>
    </citation>
    <scope>NUCLEOTIDE SEQUENCE [LARGE SCALE GENOMIC DNA]</scope>
    <source>
        <strain evidence="12">SURF_29</strain>
    </source>
</reference>
<keyword evidence="7 10" id="KW-1133">Transmembrane helix</keyword>
<feature type="transmembrane region" description="Helical" evidence="10">
    <location>
        <begin position="151"/>
        <end position="177"/>
    </location>
</feature>
<dbReference type="EMBL" id="QZJW01000012">
    <property type="protein sequence ID" value="RJO61731.1"/>
    <property type="molecule type" value="Genomic_DNA"/>
</dbReference>
<feature type="domain" description="SSD" evidence="11">
    <location>
        <begin position="120"/>
        <end position="284"/>
    </location>
</feature>
<dbReference type="GO" id="GO:0006605">
    <property type="term" value="P:protein targeting"/>
    <property type="evidence" value="ECO:0007669"/>
    <property type="project" value="UniProtKB-UniRule"/>
</dbReference>
<dbReference type="Gene3D" id="1.20.1640.10">
    <property type="entry name" value="Multidrug efflux transporter AcrB transmembrane domain"/>
    <property type="match status" value="1"/>
</dbReference>
<keyword evidence="6 10" id="KW-0653">Protein transport</keyword>
<keyword evidence="2 10" id="KW-0813">Transport</keyword>
<dbReference type="InterPro" id="IPR022813">
    <property type="entry name" value="SecD/SecF_arch_bac"/>
</dbReference>
<evidence type="ECO:0000313" key="12">
    <source>
        <dbReference type="EMBL" id="RJO61731.1"/>
    </source>
</evidence>
<keyword evidence="3 10" id="KW-1003">Cell membrane</keyword>
<gene>
    <name evidence="10 12" type="primary">secF</name>
    <name evidence="12" type="ORF">C4544_01920</name>
</gene>
<dbReference type="InterPro" id="IPR048634">
    <property type="entry name" value="SecD_SecF_C"/>
</dbReference>
<dbReference type="GO" id="GO:0005886">
    <property type="term" value="C:plasma membrane"/>
    <property type="evidence" value="ECO:0007669"/>
    <property type="project" value="UniProtKB-SubCell"/>
</dbReference>
<evidence type="ECO:0000259" key="11">
    <source>
        <dbReference type="PROSITE" id="PS50156"/>
    </source>
</evidence>
<feature type="transmembrane region" description="Helical" evidence="10">
    <location>
        <begin position="183"/>
        <end position="204"/>
    </location>
</feature>
<sequence>MNIMKHKKVWFGLSLAIILPGIVAVMLWGLRLSIDFTGGSLMEISGSSDGAKVEEIVKKEGGEVSAVQKTGDNSLIIRTKELPEDKHRKIKEKLEKDLGAKETRFETVGPTVSKDITFKSFELIAGASVLIVLFLAYSFRKVPKPVSSWQFGVTAIITLLHDVLLMIGVFAILGHFFGIEVDSMFVVAALTVIGFSVHDTIVVFDRIRENLIKRGSDDFEELANDSVLETFSRSINTSFLTFLVLLTLFLLGGSTTKTFVLALLVGIATGTYSSIFNAAPILVVWQNWKTKRSK</sequence>
<protein>
    <recommendedName>
        <fullName evidence="10">Protein-export membrane protein SecF</fullName>
    </recommendedName>
</protein>
<evidence type="ECO:0000256" key="1">
    <source>
        <dbReference type="ARBA" id="ARBA00004651"/>
    </source>
</evidence>
<dbReference type="AlphaFoldDB" id="A0A419DF24"/>
<evidence type="ECO:0000256" key="10">
    <source>
        <dbReference type="HAMAP-Rule" id="MF_01464"/>
    </source>
</evidence>
<feature type="transmembrane region" description="Helical" evidence="10">
    <location>
        <begin position="9"/>
        <end position="30"/>
    </location>
</feature>
<dbReference type="GO" id="GO:0043952">
    <property type="term" value="P:protein transport by the Sec complex"/>
    <property type="evidence" value="ECO:0007669"/>
    <property type="project" value="UniProtKB-UniRule"/>
</dbReference>
<evidence type="ECO:0000256" key="8">
    <source>
        <dbReference type="ARBA" id="ARBA00023010"/>
    </source>
</evidence>
<dbReference type="PROSITE" id="PS50156">
    <property type="entry name" value="SSD"/>
    <property type="match status" value="1"/>
</dbReference>
<dbReference type="NCBIfam" id="TIGR00966">
    <property type="entry name" value="transloc_SecF"/>
    <property type="match status" value="1"/>
</dbReference>
<dbReference type="SUPFAM" id="SSF82866">
    <property type="entry name" value="Multidrug efflux transporter AcrB transmembrane domain"/>
    <property type="match status" value="1"/>
</dbReference>
<feature type="transmembrane region" description="Helical" evidence="10">
    <location>
        <begin position="259"/>
        <end position="285"/>
    </location>
</feature>
<evidence type="ECO:0000256" key="9">
    <source>
        <dbReference type="ARBA" id="ARBA00023136"/>
    </source>
</evidence>
<feature type="transmembrane region" description="Helical" evidence="10">
    <location>
        <begin position="120"/>
        <end position="139"/>
    </location>
</feature>
<dbReference type="InterPro" id="IPR000731">
    <property type="entry name" value="SSD"/>
</dbReference>
<evidence type="ECO:0000256" key="2">
    <source>
        <dbReference type="ARBA" id="ARBA00022448"/>
    </source>
</evidence>
<name>A0A419DF24_9BACT</name>
<dbReference type="InterPro" id="IPR005665">
    <property type="entry name" value="SecF_bac"/>
</dbReference>
<dbReference type="PRINTS" id="PR01755">
    <property type="entry name" value="SECFTRNLCASE"/>
</dbReference>
<organism evidence="12 13">
    <name type="scientific">candidate division WS5 bacterium</name>
    <dbReference type="NCBI Taxonomy" id="2093353"/>
    <lineage>
        <taxon>Bacteria</taxon>
        <taxon>candidate division WS5</taxon>
    </lineage>
</organism>
<evidence type="ECO:0000256" key="3">
    <source>
        <dbReference type="ARBA" id="ARBA00022475"/>
    </source>
</evidence>
<keyword evidence="4" id="KW-0997">Cell inner membrane</keyword>
<keyword evidence="8 10" id="KW-0811">Translocation</keyword>
<feature type="transmembrane region" description="Helical" evidence="10">
    <location>
        <begin position="235"/>
        <end position="253"/>
    </location>
</feature>
<comment type="function">
    <text evidence="10">Part of the Sec protein translocase complex. Interacts with the SecYEG preprotein conducting channel. SecDF uses the proton motive force (PMF) to complete protein translocation after the ATP-dependent function of SecA.</text>
</comment>
<comment type="subcellular location">
    <subcellularLocation>
        <location evidence="1 10">Cell membrane</location>
        <topology evidence="1 10">Multi-pass membrane protein</topology>
    </subcellularLocation>
</comment>
<keyword evidence="9 10" id="KW-0472">Membrane</keyword>
<accession>A0A419DF24</accession>
<evidence type="ECO:0000256" key="5">
    <source>
        <dbReference type="ARBA" id="ARBA00022692"/>
    </source>
</evidence>
<dbReference type="InterPro" id="IPR022646">
    <property type="entry name" value="SecD/SecF_CS"/>
</dbReference>
<evidence type="ECO:0000313" key="13">
    <source>
        <dbReference type="Proteomes" id="UP000285655"/>
    </source>
</evidence>
<evidence type="ECO:0000256" key="4">
    <source>
        <dbReference type="ARBA" id="ARBA00022519"/>
    </source>
</evidence>
<dbReference type="Pfam" id="PF02355">
    <property type="entry name" value="SecD_SecF_C"/>
    <property type="match status" value="1"/>
</dbReference>
<dbReference type="PANTHER" id="PTHR30081">
    <property type="entry name" value="PROTEIN-EXPORT MEMBRANE PROTEIN SEC"/>
    <property type="match status" value="1"/>
</dbReference>